<reference evidence="2" key="1">
    <citation type="journal article" date="2021" name="Science">
        <title>Hunting the eagle killer: A cyanobacterial neurotoxin causes vacuolar myelinopathy.</title>
        <authorList>
            <person name="Breinlinger S."/>
            <person name="Phillips T.J."/>
            <person name="Haram B.N."/>
            <person name="Mares J."/>
            <person name="Martinez Yerena J.A."/>
            <person name="Hrouzek P."/>
            <person name="Sobotka R."/>
            <person name="Henderson W.M."/>
            <person name="Schmieder P."/>
            <person name="Williams S.M."/>
            <person name="Lauderdale J.D."/>
            <person name="Wilde H.D."/>
            <person name="Gerrin W."/>
            <person name="Kust A."/>
            <person name="Washington J.W."/>
            <person name="Wagner C."/>
            <person name="Geier B."/>
            <person name="Liebeke M."/>
            <person name="Enke H."/>
            <person name="Niedermeyer T.H.J."/>
            <person name="Wilde S.B."/>
        </authorList>
    </citation>
    <scope>NUCLEOTIDE SEQUENCE [LARGE SCALE GENOMIC DNA]</scope>
    <source>
        <strain evidence="2">Thurmond2011</strain>
    </source>
</reference>
<dbReference type="Proteomes" id="UP000667802">
    <property type="component" value="Unassembled WGS sequence"/>
</dbReference>
<name>A0AAP5ICD5_9CYAN</name>
<comment type="caution">
    <text evidence="1">The sequence shown here is derived from an EMBL/GenBank/DDBJ whole genome shotgun (WGS) entry which is preliminary data.</text>
</comment>
<evidence type="ECO:0000313" key="2">
    <source>
        <dbReference type="Proteomes" id="UP000667802"/>
    </source>
</evidence>
<accession>A0AAP5ICD5</accession>
<proteinExistence type="predicted"/>
<dbReference type="EMBL" id="JAALHA020000021">
    <property type="protein sequence ID" value="MDR9898931.1"/>
    <property type="molecule type" value="Genomic_DNA"/>
</dbReference>
<protein>
    <submittedName>
        <fullName evidence="1">Type IV secretion system DNA-binding domain-containing protein</fullName>
    </submittedName>
</protein>
<dbReference type="GO" id="GO:0003677">
    <property type="term" value="F:DNA binding"/>
    <property type="evidence" value="ECO:0007669"/>
    <property type="project" value="UniProtKB-KW"/>
</dbReference>
<dbReference type="RefSeq" id="WP_208344504.1">
    <property type="nucleotide sequence ID" value="NZ_CAWQFN010000509.1"/>
</dbReference>
<gene>
    <name evidence="1" type="ORF">G7B40_030890</name>
</gene>
<dbReference type="AlphaFoldDB" id="A0AAP5ICD5"/>
<sequence length="446" mass="51638">MWHQIYSKIFNKSSRSNFVEFGRKNISFEEAQKHFSIIGSGCGLKKHILVNDMINQLSKLAKQKLVNGLLINYTYVESHENFFDQTVYNFNPSHAQSNWKGELTAWDLSKDIVSYKDSEWLARRLIDFKPGGINILWNDLKIKILTEVINLFIDCSGNFWTLRDLLLVFHAAHTFQKFLDKLPGLSEKINPFSFLNGYDLKTIQYLLEADLNKFTSVASQWETAEHKLSLKGWLKDGGIITLCSNFVEYCSSYSVLDCVIWEAALNSILAQASESAKTNFVIVQDLLSINTDILADFIVTARQYRTSVITGVEQNILDWNNLSKTHAQRIIANSYYLAVLGAAYDGFAEWIAGKLLNDYQYKKEILQMANEFQFMEDKPIRGIYRGREVYRNVYSYKKIQKLKEHNKSSQGTIRTRTQSQEILQPWNESDRTRLNLDWLPIGEQKF</sequence>
<keyword evidence="1" id="KW-0238">DNA-binding</keyword>
<organism evidence="1 2">
    <name type="scientific">Aetokthonos hydrillicola Thurmond2011</name>
    <dbReference type="NCBI Taxonomy" id="2712845"/>
    <lineage>
        <taxon>Bacteria</taxon>
        <taxon>Bacillati</taxon>
        <taxon>Cyanobacteriota</taxon>
        <taxon>Cyanophyceae</taxon>
        <taxon>Nostocales</taxon>
        <taxon>Hapalosiphonaceae</taxon>
        <taxon>Aetokthonos</taxon>
    </lineage>
</organism>
<evidence type="ECO:0000313" key="1">
    <source>
        <dbReference type="EMBL" id="MDR9898931.1"/>
    </source>
</evidence>
<keyword evidence="2" id="KW-1185">Reference proteome</keyword>